<dbReference type="InterPro" id="IPR001810">
    <property type="entry name" value="F-box_dom"/>
</dbReference>
<reference evidence="3 4" key="1">
    <citation type="submission" date="2021-07" db="EMBL/GenBank/DDBJ databases">
        <title>The Aristolochia fimbriata genome: insights into angiosperm evolution, floral development and chemical biosynthesis.</title>
        <authorList>
            <person name="Jiao Y."/>
        </authorList>
    </citation>
    <scope>NUCLEOTIDE SEQUENCE [LARGE SCALE GENOMIC DNA]</scope>
    <source>
        <strain evidence="3">IBCAS-2021</strain>
        <tissue evidence="3">Leaf</tissue>
    </source>
</reference>
<evidence type="ECO:0000259" key="1">
    <source>
        <dbReference type="Pfam" id="PF00646"/>
    </source>
</evidence>
<proteinExistence type="predicted"/>
<dbReference type="PANTHER" id="PTHR44259:SF114">
    <property type="entry name" value="OS06G0707300 PROTEIN"/>
    <property type="match status" value="1"/>
</dbReference>
<gene>
    <name evidence="3" type="ORF">H6P81_017498</name>
</gene>
<dbReference type="PANTHER" id="PTHR44259">
    <property type="entry name" value="OS07G0183000 PROTEIN-RELATED"/>
    <property type="match status" value="1"/>
</dbReference>
<evidence type="ECO:0008006" key="5">
    <source>
        <dbReference type="Google" id="ProtNLM"/>
    </source>
</evidence>
<dbReference type="Pfam" id="PF00646">
    <property type="entry name" value="F-box"/>
    <property type="match status" value="1"/>
</dbReference>
<dbReference type="InterPro" id="IPR050942">
    <property type="entry name" value="F-box_BR-signaling"/>
</dbReference>
<dbReference type="EMBL" id="JAINDJ010000007">
    <property type="protein sequence ID" value="KAG9441644.1"/>
    <property type="molecule type" value="Genomic_DNA"/>
</dbReference>
<dbReference type="SUPFAM" id="SSF81383">
    <property type="entry name" value="F-box domain"/>
    <property type="match status" value="1"/>
</dbReference>
<comment type="caution">
    <text evidence="3">The sequence shown here is derived from an EMBL/GenBank/DDBJ whole genome shotgun (WGS) entry which is preliminary data.</text>
</comment>
<accession>A0AAV7DZF0</accession>
<evidence type="ECO:0000313" key="3">
    <source>
        <dbReference type="EMBL" id="KAG9441644.1"/>
    </source>
</evidence>
<protein>
    <recommendedName>
        <fullName evidence="5">F-box domain-containing protein</fullName>
    </recommendedName>
</protein>
<evidence type="ECO:0000313" key="4">
    <source>
        <dbReference type="Proteomes" id="UP000825729"/>
    </source>
</evidence>
<dbReference type="Proteomes" id="UP000825729">
    <property type="component" value="Unassembled WGS sequence"/>
</dbReference>
<sequence length="497" mass="57446">MASRSKLRPAEWRLRETMVAFRHKTGNRETPLISFALKGRFFCLMIMASSIMKLPRDMISLIAEHMTDPKDFVNARAVCRDWKSVFTTENYSLLSHGWKSVFKDRIPRGEMPWLMLAEREDSDVRSFFSPSTLEVYDLPFPELWHKKIAGSAYGWLVRMGEDKEIDLFNPLTREQRKLPPQPTFGYDTSEWSAMEIRDRFLAKVILTSSPSKEDCMAIAIYPLERTMGAVARPGDEVWTTVGGERDWRMFQDFINYKGIIYTIDFHGWFGMFDLSSEPKGIKLGRLPALSRDEDRWNYWDRYNKYLVEVSGDLLVIVRRYYSAHDSSELLYDDEFMFPEVAIRYRTLLFKVYKLNQLEPEVEWVELKDLGDYSVFVGQSTSFVYKVSGGSWWKRNCIYFTDNGFDFISEDNLCLGGHDQGIYSLEDGSIQLYYEGENVVSSRYKRGEIGGATSPLVSGASFGRSEAAALQGAGETDPRGCEPLCLNFWAWLDALQNY</sequence>
<feature type="domain" description="F-box" evidence="1">
    <location>
        <begin position="52"/>
        <end position="89"/>
    </location>
</feature>
<dbReference type="CDD" id="cd09917">
    <property type="entry name" value="F-box_SF"/>
    <property type="match status" value="1"/>
</dbReference>
<feature type="domain" description="KIB1-4 beta-propeller" evidence="2">
    <location>
        <begin position="127"/>
        <end position="423"/>
    </location>
</feature>
<keyword evidence="4" id="KW-1185">Reference proteome</keyword>
<organism evidence="3 4">
    <name type="scientific">Aristolochia fimbriata</name>
    <name type="common">White veined hardy Dutchman's pipe vine</name>
    <dbReference type="NCBI Taxonomy" id="158543"/>
    <lineage>
        <taxon>Eukaryota</taxon>
        <taxon>Viridiplantae</taxon>
        <taxon>Streptophyta</taxon>
        <taxon>Embryophyta</taxon>
        <taxon>Tracheophyta</taxon>
        <taxon>Spermatophyta</taxon>
        <taxon>Magnoliopsida</taxon>
        <taxon>Magnoliidae</taxon>
        <taxon>Piperales</taxon>
        <taxon>Aristolochiaceae</taxon>
        <taxon>Aristolochia</taxon>
    </lineage>
</organism>
<dbReference type="InterPro" id="IPR005174">
    <property type="entry name" value="KIB1-4_b-propeller"/>
</dbReference>
<dbReference type="InterPro" id="IPR036047">
    <property type="entry name" value="F-box-like_dom_sf"/>
</dbReference>
<evidence type="ECO:0000259" key="2">
    <source>
        <dbReference type="Pfam" id="PF03478"/>
    </source>
</evidence>
<dbReference type="Pfam" id="PF03478">
    <property type="entry name" value="Beta-prop_KIB1-4"/>
    <property type="match status" value="1"/>
</dbReference>
<name>A0AAV7DZF0_ARIFI</name>
<dbReference type="AlphaFoldDB" id="A0AAV7DZF0"/>